<dbReference type="RefSeq" id="WP_018748903.1">
    <property type="nucleotide sequence ID" value="NZ_BSOZ01000088.1"/>
</dbReference>
<dbReference type="SUPFAM" id="SSF161098">
    <property type="entry name" value="MetI-like"/>
    <property type="match status" value="1"/>
</dbReference>
<evidence type="ECO:0000313" key="13">
    <source>
        <dbReference type="Proteomes" id="UP001156836"/>
    </source>
</evidence>
<evidence type="ECO:0000259" key="11">
    <source>
        <dbReference type="PROSITE" id="PS50928"/>
    </source>
</evidence>
<dbReference type="InterPro" id="IPR010065">
    <property type="entry name" value="AA_ABC_transptr_permease_3TM"/>
</dbReference>
<feature type="transmembrane region" description="Helical" evidence="10">
    <location>
        <begin position="234"/>
        <end position="252"/>
    </location>
</feature>
<keyword evidence="9 10" id="KW-0472">Membrane</keyword>
<dbReference type="InterPro" id="IPR043429">
    <property type="entry name" value="ArtM/GltK/GlnP/TcyL/YhdX-like"/>
</dbReference>
<feature type="transmembrane region" description="Helical" evidence="10">
    <location>
        <begin position="84"/>
        <end position="105"/>
    </location>
</feature>
<dbReference type="InterPro" id="IPR000515">
    <property type="entry name" value="MetI-like"/>
</dbReference>
<evidence type="ECO:0000256" key="1">
    <source>
        <dbReference type="ARBA" id="ARBA00003159"/>
    </source>
</evidence>
<evidence type="ECO:0000256" key="8">
    <source>
        <dbReference type="ARBA" id="ARBA00022989"/>
    </source>
</evidence>
<dbReference type="Pfam" id="PF00528">
    <property type="entry name" value="BPD_transp_1"/>
    <property type="match status" value="1"/>
</dbReference>
<evidence type="ECO:0000313" key="12">
    <source>
        <dbReference type="EMBL" id="GLS06069.1"/>
    </source>
</evidence>
<comment type="function">
    <text evidence="1">Part of the binding-protein-dependent transport system for glutamine; probably responsible for the translocation of the substrate across the membrane.</text>
</comment>
<dbReference type="PROSITE" id="PS50928">
    <property type="entry name" value="ABC_TM1"/>
    <property type="match status" value="1"/>
</dbReference>
<reference evidence="13" key="1">
    <citation type="journal article" date="2019" name="Int. J. Syst. Evol. Microbiol.">
        <title>The Global Catalogue of Microorganisms (GCM) 10K type strain sequencing project: providing services to taxonomists for standard genome sequencing and annotation.</title>
        <authorList>
            <consortium name="The Broad Institute Genomics Platform"/>
            <consortium name="The Broad Institute Genome Sequencing Center for Infectious Disease"/>
            <person name="Wu L."/>
            <person name="Ma J."/>
        </authorList>
    </citation>
    <scope>NUCLEOTIDE SEQUENCE [LARGE SCALE GENOMIC DNA]</scope>
    <source>
        <strain evidence="13">NBRC 104970</strain>
    </source>
</reference>
<sequence>MDFNQFWGYVQHSVPLLENFRLQIVWEYRELFIQGTKMTLLITALAVVFGTLIGLVMGMARLAEVRHGPWKYPIKLLVRWPATAYVTYFRGTPLFVQILLIHFALRPLLVNPDDGLLISGELANTLNQNYSAFISGFMALTLNSGAYITEIFRAGIQSIAKGQFEASRSLGMNYWQTMHHVIVPQAFRRMLPPLGNEAIMLLKDSSLVSAIGFTELAYAARTVFGNYARPWEPYITISVIYLILTMLMAWGVHAMEKRFKASGGIH</sequence>
<feature type="domain" description="ABC transmembrane type-1" evidence="11">
    <location>
        <begin position="36"/>
        <end position="252"/>
    </location>
</feature>
<proteinExistence type="inferred from homology"/>
<keyword evidence="7" id="KW-0029">Amino-acid transport</keyword>
<evidence type="ECO:0000256" key="5">
    <source>
        <dbReference type="ARBA" id="ARBA00022475"/>
    </source>
</evidence>
<feature type="transmembrane region" description="Helical" evidence="10">
    <location>
        <begin position="38"/>
        <end position="63"/>
    </location>
</feature>
<protein>
    <submittedName>
        <fullName evidence="12">Amino acid ABC transporter permease</fullName>
    </submittedName>
</protein>
<dbReference type="Proteomes" id="UP001156836">
    <property type="component" value="Unassembled WGS sequence"/>
</dbReference>
<keyword evidence="6 10" id="KW-0812">Transmembrane</keyword>
<name>A0ABQ6C252_9NEIS</name>
<evidence type="ECO:0000256" key="4">
    <source>
        <dbReference type="ARBA" id="ARBA00022448"/>
    </source>
</evidence>
<evidence type="ECO:0000256" key="2">
    <source>
        <dbReference type="ARBA" id="ARBA00004429"/>
    </source>
</evidence>
<dbReference type="PANTHER" id="PTHR30614:SF20">
    <property type="entry name" value="GLUTAMINE TRANSPORT SYSTEM PERMEASE PROTEIN GLNP"/>
    <property type="match status" value="1"/>
</dbReference>
<keyword evidence="4 10" id="KW-0813">Transport</keyword>
<dbReference type="EMBL" id="BSOZ01000088">
    <property type="protein sequence ID" value="GLS06069.1"/>
    <property type="molecule type" value="Genomic_DNA"/>
</dbReference>
<dbReference type="Gene3D" id="1.10.3720.10">
    <property type="entry name" value="MetI-like"/>
    <property type="match status" value="1"/>
</dbReference>
<evidence type="ECO:0000256" key="9">
    <source>
        <dbReference type="ARBA" id="ARBA00023136"/>
    </source>
</evidence>
<evidence type="ECO:0000256" key="6">
    <source>
        <dbReference type="ARBA" id="ARBA00022692"/>
    </source>
</evidence>
<dbReference type="NCBIfam" id="TIGR01726">
    <property type="entry name" value="HEQRo_perm_3TM"/>
    <property type="match status" value="1"/>
</dbReference>
<keyword evidence="5" id="KW-1003">Cell membrane</keyword>
<comment type="caution">
    <text evidence="12">The sequence shown here is derived from an EMBL/GenBank/DDBJ whole genome shotgun (WGS) entry which is preliminary data.</text>
</comment>
<organism evidence="12 13">
    <name type="scientific">Chitiniphilus shinanonensis</name>
    <dbReference type="NCBI Taxonomy" id="553088"/>
    <lineage>
        <taxon>Bacteria</taxon>
        <taxon>Pseudomonadati</taxon>
        <taxon>Pseudomonadota</taxon>
        <taxon>Betaproteobacteria</taxon>
        <taxon>Neisseriales</taxon>
        <taxon>Chitinibacteraceae</taxon>
        <taxon>Chitiniphilus</taxon>
    </lineage>
</organism>
<keyword evidence="8 10" id="KW-1133">Transmembrane helix</keyword>
<dbReference type="InterPro" id="IPR035906">
    <property type="entry name" value="MetI-like_sf"/>
</dbReference>
<comment type="subcellular location">
    <subcellularLocation>
        <location evidence="2">Cell inner membrane</location>
        <topology evidence="2">Multi-pass membrane protein</topology>
    </subcellularLocation>
    <subcellularLocation>
        <location evidence="10">Cell membrane</location>
        <topology evidence="10">Multi-pass membrane protein</topology>
    </subcellularLocation>
</comment>
<evidence type="ECO:0000256" key="10">
    <source>
        <dbReference type="RuleBase" id="RU363032"/>
    </source>
</evidence>
<accession>A0ABQ6C252</accession>
<keyword evidence="13" id="KW-1185">Reference proteome</keyword>
<evidence type="ECO:0000256" key="3">
    <source>
        <dbReference type="ARBA" id="ARBA00010072"/>
    </source>
</evidence>
<evidence type="ECO:0000256" key="7">
    <source>
        <dbReference type="ARBA" id="ARBA00022970"/>
    </source>
</evidence>
<dbReference type="PANTHER" id="PTHR30614">
    <property type="entry name" value="MEMBRANE COMPONENT OF AMINO ACID ABC TRANSPORTER"/>
    <property type="match status" value="1"/>
</dbReference>
<dbReference type="CDD" id="cd06261">
    <property type="entry name" value="TM_PBP2"/>
    <property type="match status" value="1"/>
</dbReference>
<comment type="similarity">
    <text evidence="3">Belongs to the binding-protein-dependent transport system permease family. HisMQ subfamily.</text>
</comment>
<gene>
    <name evidence="12" type="ORF">GCM10007860_32350</name>
</gene>